<dbReference type="InterPro" id="IPR029068">
    <property type="entry name" value="Glyas_Bleomycin-R_OHBP_Dase"/>
</dbReference>
<dbReference type="CDD" id="cd06587">
    <property type="entry name" value="VOC"/>
    <property type="match status" value="1"/>
</dbReference>
<dbReference type="RefSeq" id="WP_163665827.1">
    <property type="nucleotide sequence ID" value="NZ_QXHD01000004.1"/>
</dbReference>
<gene>
    <name evidence="2" type="ORF">DXZ20_25555</name>
</gene>
<keyword evidence="3" id="KW-1185">Reference proteome</keyword>
<comment type="caution">
    <text evidence="2">The sequence shown here is derived from an EMBL/GenBank/DDBJ whole genome shotgun (WGS) entry which is preliminary data.</text>
</comment>
<accession>A0A6M0RRQ6</accession>
<organism evidence="2 3">
    <name type="scientific">Adonisia turfae CCMR0081</name>
    <dbReference type="NCBI Taxonomy" id="2292702"/>
    <lineage>
        <taxon>Bacteria</taxon>
        <taxon>Bacillati</taxon>
        <taxon>Cyanobacteriota</taxon>
        <taxon>Adonisia</taxon>
        <taxon>Adonisia turfae</taxon>
    </lineage>
</organism>
<reference evidence="2 3" key="1">
    <citation type="journal article" date="2020" name="Microb. Ecol.">
        <title>Ecogenomics of the Marine Benthic Filamentous Cyanobacterium Adonisia.</title>
        <authorList>
            <person name="Walter J.M."/>
            <person name="Coutinho F.H."/>
            <person name="Leomil L."/>
            <person name="Hargreaves P.I."/>
            <person name="Campeao M.E."/>
            <person name="Vieira V.V."/>
            <person name="Silva B.S."/>
            <person name="Fistarol G.O."/>
            <person name="Salomon P.S."/>
            <person name="Sawabe T."/>
            <person name="Mino S."/>
            <person name="Hosokawa M."/>
            <person name="Miyashita H."/>
            <person name="Maruyama F."/>
            <person name="van Verk M.C."/>
            <person name="Dutilh B.E."/>
            <person name="Thompson C.C."/>
            <person name="Thompson F.L."/>
        </authorList>
    </citation>
    <scope>NUCLEOTIDE SEQUENCE [LARGE SCALE GENOMIC DNA]</scope>
    <source>
        <strain evidence="2 3">CCMR0081</strain>
    </source>
</reference>
<evidence type="ECO:0000313" key="2">
    <source>
        <dbReference type="EMBL" id="NEZ58947.1"/>
    </source>
</evidence>
<dbReference type="Pfam" id="PF00903">
    <property type="entry name" value="Glyoxalase"/>
    <property type="match status" value="1"/>
</dbReference>
<evidence type="ECO:0000259" key="1">
    <source>
        <dbReference type="PROSITE" id="PS51819"/>
    </source>
</evidence>
<name>A0A6M0RRQ6_9CYAN</name>
<dbReference type="AlphaFoldDB" id="A0A6M0RRQ6"/>
<dbReference type="InterPro" id="IPR004360">
    <property type="entry name" value="Glyas_Fos-R_dOase_dom"/>
</dbReference>
<dbReference type="Gene3D" id="3.10.180.10">
    <property type="entry name" value="2,3-Dihydroxybiphenyl 1,2-Dioxygenase, domain 1"/>
    <property type="match status" value="1"/>
</dbReference>
<dbReference type="InterPro" id="IPR037523">
    <property type="entry name" value="VOC_core"/>
</dbReference>
<dbReference type="PROSITE" id="PS51819">
    <property type="entry name" value="VOC"/>
    <property type="match status" value="1"/>
</dbReference>
<dbReference type="EMBL" id="QXHD01000004">
    <property type="protein sequence ID" value="NEZ58947.1"/>
    <property type="molecule type" value="Genomic_DNA"/>
</dbReference>
<protein>
    <submittedName>
        <fullName evidence="2">VOC family protein</fullName>
    </submittedName>
</protein>
<dbReference type="Proteomes" id="UP000481033">
    <property type="component" value="Unassembled WGS sequence"/>
</dbReference>
<proteinExistence type="predicted"/>
<dbReference type="SUPFAM" id="SSF54593">
    <property type="entry name" value="Glyoxalase/Bleomycin resistance protein/Dihydroxybiphenyl dioxygenase"/>
    <property type="match status" value="1"/>
</dbReference>
<feature type="domain" description="VOC" evidence="1">
    <location>
        <begin position="10"/>
        <end position="151"/>
    </location>
</feature>
<sequence length="157" mass="17208">MVNAEKTVPSRLHLKRPCLLVADLEQSLRLYRDCLGFQLDYVGKADADSYLYSAFQLPATAQLRFAALSTEEEPRALALTEVKGSCLPPAPVPHRGATVIRIPSLAAALPQIQSLGLTPIKASSFNTPPDLKFTEQAVCDFDGHLLVLYEVQRISET</sequence>
<evidence type="ECO:0000313" key="3">
    <source>
        <dbReference type="Proteomes" id="UP000481033"/>
    </source>
</evidence>